<evidence type="ECO:0000259" key="1">
    <source>
        <dbReference type="Pfam" id="PF07878"/>
    </source>
</evidence>
<evidence type="ECO:0000313" key="2">
    <source>
        <dbReference type="EMBL" id="KKL57696.1"/>
    </source>
</evidence>
<reference evidence="2" key="1">
    <citation type="journal article" date="2015" name="Nature">
        <title>Complex archaea that bridge the gap between prokaryotes and eukaryotes.</title>
        <authorList>
            <person name="Spang A."/>
            <person name="Saw J.H."/>
            <person name="Jorgensen S.L."/>
            <person name="Zaremba-Niedzwiedzka K."/>
            <person name="Martijn J."/>
            <person name="Lind A.E."/>
            <person name="van Eijk R."/>
            <person name="Schleper C."/>
            <person name="Guy L."/>
            <person name="Ettema T.J."/>
        </authorList>
    </citation>
    <scope>NUCLEOTIDE SEQUENCE</scope>
</reference>
<dbReference type="Pfam" id="PF07878">
    <property type="entry name" value="RHH_5"/>
    <property type="match status" value="1"/>
</dbReference>
<dbReference type="AlphaFoldDB" id="A0A0F9DVC9"/>
<sequence>MTPRISAPYLSGMAKRRRPLQAVDLERIVVYLPKSAVKELDAQAETEALSRSAFIRLVVVRYLRERGEKE</sequence>
<comment type="caution">
    <text evidence="2">The sequence shown here is derived from an EMBL/GenBank/DDBJ whole genome shotgun (WGS) entry which is preliminary data.</text>
</comment>
<dbReference type="EMBL" id="LAZR01030076">
    <property type="protein sequence ID" value="KKL57696.1"/>
    <property type="molecule type" value="Genomic_DNA"/>
</dbReference>
<dbReference type="InterPro" id="IPR013321">
    <property type="entry name" value="Arc_rbn_hlx_hlx"/>
</dbReference>
<name>A0A0F9DVC9_9ZZZZ</name>
<accession>A0A0F9DVC9</accession>
<protein>
    <recommendedName>
        <fullName evidence="1">CopG-like ribbon-helix-helix domain-containing protein</fullName>
    </recommendedName>
</protein>
<dbReference type="SUPFAM" id="SSF47598">
    <property type="entry name" value="Ribbon-helix-helix"/>
    <property type="match status" value="1"/>
</dbReference>
<feature type="domain" description="CopG-like ribbon-helix-helix" evidence="1">
    <location>
        <begin position="26"/>
        <end position="66"/>
    </location>
</feature>
<dbReference type="Gene3D" id="1.10.1220.10">
    <property type="entry name" value="Met repressor-like"/>
    <property type="match status" value="1"/>
</dbReference>
<dbReference type="InterPro" id="IPR012869">
    <property type="entry name" value="RHH_5"/>
</dbReference>
<organism evidence="2">
    <name type="scientific">marine sediment metagenome</name>
    <dbReference type="NCBI Taxonomy" id="412755"/>
    <lineage>
        <taxon>unclassified sequences</taxon>
        <taxon>metagenomes</taxon>
        <taxon>ecological metagenomes</taxon>
    </lineage>
</organism>
<dbReference type="InterPro" id="IPR010985">
    <property type="entry name" value="Ribbon_hlx_hlx"/>
</dbReference>
<dbReference type="GO" id="GO:0006355">
    <property type="term" value="P:regulation of DNA-templated transcription"/>
    <property type="evidence" value="ECO:0007669"/>
    <property type="project" value="InterPro"/>
</dbReference>
<proteinExistence type="predicted"/>
<gene>
    <name evidence="2" type="ORF">LCGC14_2232870</name>
</gene>